<keyword evidence="2" id="KW-1185">Reference proteome</keyword>
<dbReference type="Proteomes" id="UP000070284">
    <property type="component" value="Unassembled WGS sequence"/>
</dbReference>
<evidence type="ECO:0000313" key="2">
    <source>
        <dbReference type="Proteomes" id="UP000070284"/>
    </source>
</evidence>
<comment type="caution">
    <text evidence="1">The sequence shown here is derived from an EMBL/GenBank/DDBJ whole genome shotgun (WGS) entry which is preliminary data.</text>
</comment>
<protein>
    <submittedName>
        <fullName evidence="1">Uncharacterized protein</fullName>
    </submittedName>
</protein>
<organism evidence="1 2">
    <name type="scientific">candidate division MSBL1 archaeon SCGC-AAA259E19</name>
    <dbReference type="NCBI Taxonomy" id="1698264"/>
    <lineage>
        <taxon>Archaea</taxon>
        <taxon>Methanobacteriati</taxon>
        <taxon>Methanobacteriota</taxon>
        <taxon>candidate division MSBL1</taxon>
    </lineage>
</organism>
<sequence>MVLVKQSLQKNDRLFVDPSILSGTSLIGRDAGARLLVVVPQPRQTPENGRKDLTCFTMRLTKRLTRKKKILWLF</sequence>
<evidence type="ECO:0000313" key="1">
    <source>
        <dbReference type="EMBL" id="KXA92852.1"/>
    </source>
</evidence>
<name>A0A133UF88_9EURY</name>
<proteinExistence type="predicted"/>
<reference evidence="1 2" key="1">
    <citation type="journal article" date="2016" name="Sci. Rep.">
        <title>Metabolic traits of an uncultured archaeal lineage -MSBL1- from brine pools of the Red Sea.</title>
        <authorList>
            <person name="Mwirichia R."/>
            <person name="Alam I."/>
            <person name="Rashid M."/>
            <person name="Vinu M."/>
            <person name="Ba-Alawi W."/>
            <person name="Anthony Kamau A."/>
            <person name="Kamanda Ngugi D."/>
            <person name="Goker M."/>
            <person name="Klenk H.P."/>
            <person name="Bajic V."/>
            <person name="Stingl U."/>
        </authorList>
    </citation>
    <scope>NUCLEOTIDE SEQUENCE [LARGE SCALE GENOMIC DNA]</scope>
    <source>
        <strain evidence="1">SCGC-AAA259E19</strain>
    </source>
</reference>
<gene>
    <name evidence="1" type="ORF">AKJ65_06965</name>
</gene>
<dbReference type="EMBL" id="LHXO01000133">
    <property type="protein sequence ID" value="KXA92852.1"/>
    <property type="molecule type" value="Genomic_DNA"/>
</dbReference>
<dbReference type="AlphaFoldDB" id="A0A133UF88"/>
<accession>A0A133UF88</accession>